<name>A0AAW9KH01_CLOPF</name>
<keyword evidence="1" id="KW-0812">Transmembrane</keyword>
<comment type="caution">
    <text evidence="2">The sequence shown here is derived from an EMBL/GenBank/DDBJ whole genome shotgun (WGS) entry which is preliminary data.</text>
</comment>
<keyword evidence="1" id="KW-1133">Transmembrane helix</keyword>
<dbReference type="Proteomes" id="UP001288944">
    <property type="component" value="Unassembled WGS sequence"/>
</dbReference>
<sequence length="74" mass="8621">MRKKLKFEHKIILSSIVIAFIPLILSYIIFINEKISYIDDVIKSNLKHVGFTIGQSELIQNKLYNKENDGQVQE</sequence>
<protein>
    <submittedName>
        <fullName evidence="2">Histidine kinase</fullName>
    </submittedName>
</protein>
<feature type="transmembrane region" description="Helical" evidence="1">
    <location>
        <begin position="12"/>
        <end position="30"/>
    </location>
</feature>
<keyword evidence="2" id="KW-0808">Transferase</keyword>
<keyword evidence="1" id="KW-0472">Membrane</keyword>
<accession>A0AAW9KH01</accession>
<dbReference type="GO" id="GO:0016301">
    <property type="term" value="F:kinase activity"/>
    <property type="evidence" value="ECO:0007669"/>
    <property type="project" value="UniProtKB-KW"/>
</dbReference>
<gene>
    <name evidence="2" type="ORF">GNF83_21200</name>
</gene>
<organism evidence="2 3">
    <name type="scientific">Clostridium perfringens</name>
    <dbReference type="NCBI Taxonomy" id="1502"/>
    <lineage>
        <taxon>Bacteria</taxon>
        <taxon>Bacillati</taxon>
        <taxon>Bacillota</taxon>
        <taxon>Clostridia</taxon>
        <taxon>Eubacteriales</taxon>
        <taxon>Clostridiaceae</taxon>
        <taxon>Clostridium</taxon>
    </lineage>
</organism>
<evidence type="ECO:0000313" key="2">
    <source>
        <dbReference type="EMBL" id="MDZ7543633.1"/>
    </source>
</evidence>
<evidence type="ECO:0000313" key="3">
    <source>
        <dbReference type="Proteomes" id="UP001288944"/>
    </source>
</evidence>
<reference evidence="2" key="1">
    <citation type="submission" date="2019-11" db="EMBL/GenBank/DDBJ databases">
        <title>Characterization of Clostridium perfringens isolates from swine manure treated agricultural soils.</title>
        <authorList>
            <person name="Wushke S.T."/>
        </authorList>
    </citation>
    <scope>NUCLEOTIDE SEQUENCE</scope>
    <source>
        <strain evidence="2">X62</strain>
    </source>
</reference>
<keyword evidence="2" id="KW-0418">Kinase</keyword>
<dbReference type="EMBL" id="WNUR01001417">
    <property type="protein sequence ID" value="MDZ7543633.1"/>
    <property type="molecule type" value="Genomic_DNA"/>
</dbReference>
<evidence type="ECO:0000256" key="1">
    <source>
        <dbReference type="SAM" id="Phobius"/>
    </source>
</evidence>
<proteinExistence type="predicted"/>
<feature type="non-terminal residue" evidence="2">
    <location>
        <position position="74"/>
    </location>
</feature>
<dbReference type="AlphaFoldDB" id="A0AAW9KH01"/>